<accession>A0ABU4B5J9</accession>
<dbReference type="RefSeq" id="WP_149406496.1">
    <property type="nucleotide sequence ID" value="NZ_JAWLKE010000013.1"/>
</dbReference>
<dbReference type="Proteomes" id="UP001185899">
    <property type="component" value="Unassembled WGS sequence"/>
</dbReference>
<comment type="caution">
    <text evidence="1">The sequence shown here is derived from an EMBL/GenBank/DDBJ whole genome shotgun (WGS) entry which is preliminary data.</text>
</comment>
<protein>
    <recommendedName>
        <fullName evidence="3">DUF732 domain-containing protein</fullName>
    </recommendedName>
</protein>
<gene>
    <name evidence="1" type="ORF">R3P95_24750</name>
</gene>
<reference evidence="1 2" key="1">
    <citation type="submission" date="2023-10" db="EMBL/GenBank/DDBJ databases">
        <title>Development of a sustainable strategy for remediation of hydrocarbon-contaminated territories based on the waste exchange concept.</title>
        <authorList>
            <person name="Krivoruchko A."/>
        </authorList>
    </citation>
    <scope>NUCLEOTIDE SEQUENCE [LARGE SCALE GENOMIC DNA]</scope>
    <source>
        <strain evidence="1 2">IEGM 1322</strain>
    </source>
</reference>
<keyword evidence="2" id="KW-1185">Reference proteome</keyword>
<evidence type="ECO:0000313" key="1">
    <source>
        <dbReference type="EMBL" id="MDV6233771.1"/>
    </source>
</evidence>
<dbReference type="EMBL" id="JAWLKE010000013">
    <property type="protein sequence ID" value="MDV6233771.1"/>
    <property type="molecule type" value="Genomic_DNA"/>
</dbReference>
<organism evidence="1 2">
    <name type="scientific">Rhodococcus cercidiphylli</name>
    <dbReference type="NCBI Taxonomy" id="489916"/>
    <lineage>
        <taxon>Bacteria</taxon>
        <taxon>Bacillati</taxon>
        <taxon>Actinomycetota</taxon>
        <taxon>Actinomycetes</taxon>
        <taxon>Mycobacteriales</taxon>
        <taxon>Nocardiaceae</taxon>
        <taxon>Rhodococcus</taxon>
    </lineage>
</organism>
<name>A0ABU4B5J9_9NOCA</name>
<evidence type="ECO:0000313" key="2">
    <source>
        <dbReference type="Proteomes" id="UP001185899"/>
    </source>
</evidence>
<proteinExistence type="predicted"/>
<sequence length="121" mass="12782">MGAALCLMALSAGCSYEMTSTETGTGISRDVQEARDGFLETPGMSELFDDLYGQGIGTTVNEVFALGIYVPGFCETRAQQGLSEEEAVAEVTDSLGATYEKGTGEPWAEPIVQAAEDHVCE</sequence>
<evidence type="ECO:0008006" key="3">
    <source>
        <dbReference type="Google" id="ProtNLM"/>
    </source>
</evidence>